<dbReference type="Proteomes" id="UP000318521">
    <property type="component" value="Unassembled WGS sequence"/>
</dbReference>
<keyword evidence="3 8" id="KW-0813">Transport</keyword>
<sequence length="91" mass="9837">MFAVVVAFVQIILAISMLLCFVRGLLGPTTFDRIAALDTFGLILVGFIGTIMISQSSLAYSEVILVIGILAFVGSVAMSKFLERGDLFEHH</sequence>
<dbReference type="InterPro" id="IPR007208">
    <property type="entry name" value="MrpF/PhaF-like"/>
</dbReference>
<dbReference type="Pfam" id="PF04066">
    <property type="entry name" value="MrpF_PhaF"/>
    <property type="match status" value="1"/>
</dbReference>
<keyword evidence="8" id="KW-0050">Antiport</keyword>
<comment type="caution">
    <text evidence="10">The sequence shown here is derived from an EMBL/GenBank/DDBJ whole genome shotgun (WGS) entry which is preliminary data.</text>
</comment>
<dbReference type="NCBIfam" id="NF009248">
    <property type="entry name" value="PRK12600.1"/>
    <property type="match status" value="1"/>
</dbReference>
<evidence type="ECO:0000256" key="3">
    <source>
        <dbReference type="ARBA" id="ARBA00022448"/>
    </source>
</evidence>
<dbReference type="PANTHER" id="PTHR34702:SF1">
    <property type="entry name" value="NA(+)_H(+) ANTIPORTER SUBUNIT F"/>
    <property type="match status" value="1"/>
</dbReference>
<evidence type="ECO:0000256" key="7">
    <source>
        <dbReference type="ARBA" id="ARBA00023136"/>
    </source>
</evidence>
<feature type="transmembrane region" description="Helical" evidence="9">
    <location>
        <begin position="6"/>
        <end position="26"/>
    </location>
</feature>
<keyword evidence="11" id="KW-1185">Reference proteome</keyword>
<protein>
    <submittedName>
        <fullName evidence="10">Na(+)/H(+) antiporter subunit F1</fullName>
    </submittedName>
</protein>
<evidence type="ECO:0000256" key="4">
    <source>
        <dbReference type="ARBA" id="ARBA00022475"/>
    </source>
</evidence>
<dbReference type="GO" id="GO:0015385">
    <property type="term" value="F:sodium:proton antiporter activity"/>
    <property type="evidence" value="ECO:0007669"/>
    <property type="project" value="TreeGrafter"/>
</dbReference>
<evidence type="ECO:0000256" key="5">
    <source>
        <dbReference type="ARBA" id="ARBA00022692"/>
    </source>
</evidence>
<comment type="similarity">
    <text evidence="2 8">Belongs to the CPA3 antiporters (TC 2.A.63) subunit F family.</text>
</comment>
<keyword evidence="5 9" id="KW-0812">Transmembrane</keyword>
<feature type="transmembrane region" description="Helical" evidence="9">
    <location>
        <begin position="59"/>
        <end position="78"/>
    </location>
</feature>
<name>A0A553ZZD5_9BACI</name>
<dbReference type="GO" id="GO:0005886">
    <property type="term" value="C:plasma membrane"/>
    <property type="evidence" value="ECO:0007669"/>
    <property type="project" value="UniProtKB-SubCell"/>
</dbReference>
<evidence type="ECO:0000256" key="8">
    <source>
        <dbReference type="PIRNR" id="PIRNR028784"/>
    </source>
</evidence>
<dbReference type="AlphaFoldDB" id="A0A553ZZD5"/>
<keyword evidence="4 8" id="KW-1003">Cell membrane</keyword>
<reference evidence="10 11" key="1">
    <citation type="submission" date="2019-07" db="EMBL/GenBank/DDBJ databases">
        <authorList>
            <person name="Park Y.J."/>
            <person name="Jeong S.E."/>
            <person name="Jung H.S."/>
        </authorList>
    </citation>
    <scope>NUCLEOTIDE SEQUENCE [LARGE SCALE GENOMIC DNA]</scope>
    <source>
        <strain evidence="11">P16(2019)</strain>
    </source>
</reference>
<dbReference type="PANTHER" id="PTHR34702">
    <property type="entry name" value="NA(+)/H(+) ANTIPORTER SUBUNIT F1"/>
    <property type="match status" value="1"/>
</dbReference>
<keyword evidence="6 9" id="KW-1133">Transmembrane helix</keyword>
<gene>
    <name evidence="10" type="ORF">FN960_10700</name>
</gene>
<dbReference type="OrthoDB" id="9799958at2"/>
<dbReference type="PIRSF" id="PIRSF028784">
    <property type="entry name" value="MrpF"/>
    <property type="match status" value="1"/>
</dbReference>
<evidence type="ECO:0000256" key="6">
    <source>
        <dbReference type="ARBA" id="ARBA00022989"/>
    </source>
</evidence>
<evidence type="ECO:0000256" key="2">
    <source>
        <dbReference type="ARBA" id="ARBA00009212"/>
    </source>
</evidence>
<dbReference type="EMBL" id="VLXZ01000005">
    <property type="protein sequence ID" value="TSB46804.1"/>
    <property type="molecule type" value="Genomic_DNA"/>
</dbReference>
<proteinExistence type="inferred from homology"/>
<evidence type="ECO:0000313" key="10">
    <source>
        <dbReference type="EMBL" id="TSB46804.1"/>
    </source>
</evidence>
<dbReference type="RefSeq" id="WP_143848697.1">
    <property type="nucleotide sequence ID" value="NZ_VLXZ01000005.1"/>
</dbReference>
<comment type="subcellular location">
    <subcellularLocation>
        <location evidence="1 8">Cell membrane</location>
        <topology evidence="1 8">Multi-pass membrane protein</topology>
    </subcellularLocation>
</comment>
<evidence type="ECO:0000256" key="9">
    <source>
        <dbReference type="SAM" id="Phobius"/>
    </source>
</evidence>
<keyword evidence="8" id="KW-0406">Ion transport</keyword>
<organism evidence="10 11">
    <name type="scientific">Alkalicoccobacillus porphyridii</name>
    <dbReference type="NCBI Taxonomy" id="2597270"/>
    <lineage>
        <taxon>Bacteria</taxon>
        <taxon>Bacillati</taxon>
        <taxon>Bacillota</taxon>
        <taxon>Bacilli</taxon>
        <taxon>Bacillales</taxon>
        <taxon>Bacillaceae</taxon>
        <taxon>Alkalicoccobacillus</taxon>
    </lineage>
</organism>
<keyword evidence="7 8" id="KW-0472">Membrane</keyword>
<evidence type="ECO:0000313" key="11">
    <source>
        <dbReference type="Proteomes" id="UP000318521"/>
    </source>
</evidence>
<feature type="transmembrane region" description="Helical" evidence="9">
    <location>
        <begin position="33"/>
        <end position="53"/>
    </location>
</feature>
<accession>A0A553ZZD5</accession>
<evidence type="ECO:0000256" key="1">
    <source>
        <dbReference type="ARBA" id="ARBA00004651"/>
    </source>
</evidence>